<keyword evidence="8" id="KW-1185">Reference proteome</keyword>
<evidence type="ECO:0000256" key="4">
    <source>
        <dbReference type="ARBA" id="ARBA00023136"/>
    </source>
</evidence>
<evidence type="ECO:0000256" key="2">
    <source>
        <dbReference type="ARBA" id="ARBA00022692"/>
    </source>
</evidence>
<keyword evidence="2 5" id="KW-0812">Transmembrane</keyword>
<dbReference type="Pfam" id="PF04893">
    <property type="entry name" value="Yip1"/>
    <property type="match status" value="1"/>
</dbReference>
<dbReference type="EMBL" id="DS999411">
    <property type="protein sequence ID" value="EED34583.1"/>
    <property type="molecule type" value="Genomic_DNA"/>
</dbReference>
<dbReference type="Proteomes" id="UP000004699">
    <property type="component" value="Unassembled WGS sequence"/>
</dbReference>
<dbReference type="RefSeq" id="WP_009019331.1">
    <property type="nucleotide sequence ID" value="NZ_DS999411.1"/>
</dbReference>
<evidence type="ECO:0000256" key="5">
    <source>
        <dbReference type="SAM" id="Phobius"/>
    </source>
</evidence>
<accession>B8KR21</accession>
<dbReference type="HOGENOM" id="CLU_099801_0_0_6"/>
<evidence type="ECO:0000313" key="7">
    <source>
        <dbReference type="EMBL" id="EED34583.1"/>
    </source>
</evidence>
<sequence length="200" mass="21917">MLQYSVGILTSPSTAWRRLAELSEHSRAILLLYPAIWAALPAFAWFYGTTQIGWTVGLNDDVVRLTEESAVVISFLFYAAMVGAVVAIGYFIHWMADTYGAESTLTKGIMIASITATPLFLMGLVGFYPILWLDMLLGVLALSWSVYLLYLGIPIVMQIPQERGFLFASAVIAIALVVLITLMVVSVLAWDWGAAPAFTN</sequence>
<evidence type="ECO:0000256" key="3">
    <source>
        <dbReference type="ARBA" id="ARBA00022989"/>
    </source>
</evidence>
<name>B8KR21_9GAMM</name>
<dbReference type="STRING" id="565045.NOR51B_521"/>
<evidence type="ECO:0000259" key="6">
    <source>
        <dbReference type="Pfam" id="PF04893"/>
    </source>
</evidence>
<keyword evidence="4 5" id="KW-0472">Membrane</keyword>
<dbReference type="AlphaFoldDB" id="B8KR21"/>
<feature type="transmembrane region" description="Helical" evidence="5">
    <location>
        <begin position="69"/>
        <end position="96"/>
    </location>
</feature>
<proteinExistence type="predicted"/>
<evidence type="ECO:0000256" key="1">
    <source>
        <dbReference type="ARBA" id="ARBA00004141"/>
    </source>
</evidence>
<dbReference type="GO" id="GO:0016020">
    <property type="term" value="C:membrane"/>
    <property type="evidence" value="ECO:0007669"/>
    <property type="project" value="UniProtKB-SubCell"/>
</dbReference>
<organism evidence="7 8">
    <name type="scientific">Luminiphilus syltensis NOR5-1B</name>
    <dbReference type="NCBI Taxonomy" id="565045"/>
    <lineage>
        <taxon>Bacteria</taxon>
        <taxon>Pseudomonadati</taxon>
        <taxon>Pseudomonadota</taxon>
        <taxon>Gammaproteobacteria</taxon>
        <taxon>Cellvibrionales</taxon>
        <taxon>Halieaceae</taxon>
        <taxon>Luminiphilus</taxon>
    </lineage>
</organism>
<feature type="transmembrane region" description="Helical" evidence="5">
    <location>
        <begin position="28"/>
        <end position="49"/>
    </location>
</feature>
<gene>
    <name evidence="7" type="ORF">NOR51B_521</name>
</gene>
<reference evidence="8" key="1">
    <citation type="journal article" date="2013" name="BMC Microbiol.">
        <title>Taxonomy and evolution of bacteriochlorophyll a-containing members of the OM60/NOR5 clade of marine gammaproteobacteria: description of Luminiphilus syltensis gen. nov., sp. nov., reclassification of Haliea rubra as Pseudohaliea rubra gen. nov., comb. nov., and emendation of Chromatocurvus halotolerans.</title>
        <authorList>
            <person name="Spring S."/>
            <person name="Riedel T."/>
            <person name="Sproer C."/>
            <person name="Yan S."/>
            <person name="Harder J."/>
            <person name="Fuchs B.M."/>
        </authorList>
    </citation>
    <scope>NUCLEOTIDE SEQUENCE [LARGE SCALE GENOMIC DNA]</scope>
    <source>
        <strain evidence="8">NOR51-B</strain>
    </source>
</reference>
<comment type="subcellular location">
    <subcellularLocation>
        <location evidence="1">Membrane</location>
        <topology evidence="1">Multi-pass membrane protein</topology>
    </subcellularLocation>
</comment>
<feature type="transmembrane region" description="Helical" evidence="5">
    <location>
        <begin position="135"/>
        <end position="153"/>
    </location>
</feature>
<dbReference type="InterPro" id="IPR006977">
    <property type="entry name" value="Yip1_dom"/>
</dbReference>
<protein>
    <submittedName>
        <fullName evidence="7">Amino acid transporter protein</fullName>
    </submittedName>
</protein>
<feature type="transmembrane region" description="Helical" evidence="5">
    <location>
        <begin position="165"/>
        <end position="190"/>
    </location>
</feature>
<dbReference type="OrthoDB" id="9808452at2"/>
<dbReference type="eggNOG" id="ENOG502Z7KS">
    <property type="taxonomic scope" value="Bacteria"/>
</dbReference>
<feature type="domain" description="Yip1" evidence="6">
    <location>
        <begin position="7"/>
        <end position="181"/>
    </location>
</feature>
<keyword evidence="3 5" id="KW-1133">Transmembrane helix</keyword>
<evidence type="ECO:0000313" key="8">
    <source>
        <dbReference type="Proteomes" id="UP000004699"/>
    </source>
</evidence>
<feature type="transmembrane region" description="Helical" evidence="5">
    <location>
        <begin position="108"/>
        <end position="129"/>
    </location>
</feature>